<gene>
    <name evidence="2" type="ORF">A2W41_05020</name>
</gene>
<dbReference type="Pfam" id="PF00550">
    <property type="entry name" value="PP-binding"/>
    <property type="match status" value="1"/>
</dbReference>
<name>A0A1G2FU60_9BACT</name>
<dbReference type="InterPro" id="IPR009081">
    <property type="entry name" value="PP-bd_ACP"/>
</dbReference>
<dbReference type="InterPro" id="IPR036736">
    <property type="entry name" value="ACP-like_sf"/>
</dbReference>
<evidence type="ECO:0000313" key="2">
    <source>
        <dbReference type="EMBL" id="OGZ41644.1"/>
    </source>
</evidence>
<feature type="non-terminal residue" evidence="2">
    <location>
        <position position="78"/>
    </location>
</feature>
<dbReference type="SUPFAM" id="SSF47336">
    <property type="entry name" value="ACP-like"/>
    <property type="match status" value="1"/>
</dbReference>
<reference evidence="2 3" key="1">
    <citation type="journal article" date="2016" name="Nat. Commun.">
        <title>Thousands of microbial genomes shed light on interconnected biogeochemical processes in an aquifer system.</title>
        <authorList>
            <person name="Anantharaman K."/>
            <person name="Brown C.T."/>
            <person name="Hug L.A."/>
            <person name="Sharon I."/>
            <person name="Castelle C.J."/>
            <person name="Probst A.J."/>
            <person name="Thomas B.C."/>
            <person name="Singh A."/>
            <person name="Wilkins M.J."/>
            <person name="Karaoz U."/>
            <person name="Brodie E.L."/>
            <person name="Williams K.H."/>
            <person name="Hubbard S.S."/>
            <person name="Banfield J.F."/>
        </authorList>
    </citation>
    <scope>NUCLEOTIDE SEQUENCE [LARGE SCALE GENOMIC DNA]</scope>
</reference>
<dbReference type="Proteomes" id="UP000176700">
    <property type="component" value="Unassembled WGS sequence"/>
</dbReference>
<evidence type="ECO:0000313" key="3">
    <source>
        <dbReference type="Proteomes" id="UP000176700"/>
    </source>
</evidence>
<sequence length="78" mass="8588">METRDAVVEIISQTLHVAPAELADDRKLVDLAEDSIALFELLIRFEQALGGHIKYEDIAHIETVGDVIAYANTLPADL</sequence>
<proteinExistence type="predicted"/>
<dbReference type="Gene3D" id="1.10.1200.10">
    <property type="entry name" value="ACP-like"/>
    <property type="match status" value="1"/>
</dbReference>
<dbReference type="PROSITE" id="PS50075">
    <property type="entry name" value="CARRIER"/>
    <property type="match status" value="1"/>
</dbReference>
<protein>
    <recommendedName>
        <fullName evidence="1">Carrier domain-containing protein</fullName>
    </recommendedName>
</protein>
<accession>A0A1G2FU60</accession>
<comment type="caution">
    <text evidence="2">The sequence shown here is derived from an EMBL/GenBank/DDBJ whole genome shotgun (WGS) entry which is preliminary data.</text>
</comment>
<feature type="domain" description="Carrier" evidence="1">
    <location>
        <begin position="1"/>
        <end position="75"/>
    </location>
</feature>
<evidence type="ECO:0000259" key="1">
    <source>
        <dbReference type="PROSITE" id="PS50075"/>
    </source>
</evidence>
<dbReference type="EMBL" id="MHNI01000027">
    <property type="protein sequence ID" value="OGZ41644.1"/>
    <property type="molecule type" value="Genomic_DNA"/>
</dbReference>
<dbReference type="AlphaFoldDB" id="A0A1G2FU60"/>
<organism evidence="2 3">
    <name type="scientific">Candidatus Ryanbacteria bacterium RIFCSPHIGHO2_01_45_13</name>
    <dbReference type="NCBI Taxonomy" id="1802112"/>
    <lineage>
        <taxon>Bacteria</taxon>
        <taxon>Candidatus Ryaniibacteriota</taxon>
    </lineage>
</organism>